<reference evidence="1 2" key="1">
    <citation type="submission" date="2022-03" db="EMBL/GenBank/DDBJ databases">
        <authorList>
            <person name="Nunn A."/>
            <person name="Chopra R."/>
            <person name="Nunn A."/>
            <person name="Contreras Garrido A."/>
        </authorList>
    </citation>
    <scope>NUCLEOTIDE SEQUENCE [LARGE SCALE GENOMIC DNA]</scope>
</reference>
<keyword evidence="2" id="KW-1185">Reference proteome</keyword>
<evidence type="ECO:0000313" key="1">
    <source>
        <dbReference type="EMBL" id="CAH2077034.1"/>
    </source>
</evidence>
<dbReference type="AlphaFoldDB" id="A0AAU9T0J9"/>
<dbReference type="EMBL" id="OU466863">
    <property type="protein sequence ID" value="CAH2077034.1"/>
    <property type="molecule type" value="Genomic_DNA"/>
</dbReference>
<evidence type="ECO:0000313" key="2">
    <source>
        <dbReference type="Proteomes" id="UP000836841"/>
    </source>
</evidence>
<organism evidence="1 2">
    <name type="scientific">Thlaspi arvense</name>
    <name type="common">Field penny-cress</name>
    <dbReference type="NCBI Taxonomy" id="13288"/>
    <lineage>
        <taxon>Eukaryota</taxon>
        <taxon>Viridiplantae</taxon>
        <taxon>Streptophyta</taxon>
        <taxon>Embryophyta</taxon>
        <taxon>Tracheophyta</taxon>
        <taxon>Spermatophyta</taxon>
        <taxon>Magnoliopsida</taxon>
        <taxon>eudicotyledons</taxon>
        <taxon>Gunneridae</taxon>
        <taxon>Pentapetalae</taxon>
        <taxon>rosids</taxon>
        <taxon>malvids</taxon>
        <taxon>Brassicales</taxon>
        <taxon>Brassicaceae</taxon>
        <taxon>Thlaspideae</taxon>
        <taxon>Thlaspi</taxon>
    </lineage>
</organism>
<accession>A0AAU9T0J9</accession>
<sequence length="89" mass="10561">DQDADDEAYAKDFRQVLSKSVFNHRLFPHVPERQGFVEGAEWLGFGMSLKNLYHLREHWHKVDRMSEESMKRSKELVSESAQLNWVRKA</sequence>
<protein>
    <submittedName>
        <fullName evidence="1">Uncharacterized protein</fullName>
    </submittedName>
</protein>
<name>A0AAU9T0J9_THLAR</name>
<gene>
    <name evidence="1" type="ORF">TAV2_LOCUS22648</name>
</gene>
<dbReference type="Proteomes" id="UP000836841">
    <property type="component" value="Chromosome 7"/>
</dbReference>
<feature type="non-terminal residue" evidence="1">
    <location>
        <position position="1"/>
    </location>
</feature>
<proteinExistence type="predicted"/>